<evidence type="ECO:0000313" key="2">
    <source>
        <dbReference type="EMBL" id="MDQ0233114.1"/>
    </source>
</evidence>
<keyword evidence="1" id="KW-0175">Coiled coil</keyword>
<organism evidence="2 3">
    <name type="scientific">Metabacillus malikii</name>
    <dbReference type="NCBI Taxonomy" id="1504265"/>
    <lineage>
        <taxon>Bacteria</taxon>
        <taxon>Bacillati</taxon>
        <taxon>Bacillota</taxon>
        <taxon>Bacilli</taxon>
        <taxon>Bacillales</taxon>
        <taxon>Bacillaceae</taxon>
        <taxon>Metabacillus</taxon>
    </lineage>
</organism>
<dbReference type="EMBL" id="JAUSUD010000031">
    <property type="protein sequence ID" value="MDQ0233114.1"/>
    <property type="molecule type" value="Genomic_DNA"/>
</dbReference>
<proteinExistence type="predicted"/>
<evidence type="ECO:0000313" key="3">
    <source>
        <dbReference type="Proteomes" id="UP001234495"/>
    </source>
</evidence>
<dbReference type="RefSeq" id="WP_307345978.1">
    <property type="nucleotide sequence ID" value="NZ_JAUSUD010000031.1"/>
</dbReference>
<reference evidence="2 3" key="1">
    <citation type="submission" date="2023-07" db="EMBL/GenBank/DDBJ databases">
        <title>Genomic Encyclopedia of Type Strains, Phase IV (KMG-IV): sequencing the most valuable type-strain genomes for metagenomic binning, comparative biology and taxonomic classification.</title>
        <authorList>
            <person name="Goeker M."/>
        </authorList>
    </citation>
    <scope>NUCLEOTIDE SEQUENCE [LARGE SCALE GENOMIC DNA]</scope>
    <source>
        <strain evidence="2 3">DSM 29005</strain>
    </source>
</reference>
<evidence type="ECO:0000256" key="1">
    <source>
        <dbReference type="SAM" id="Coils"/>
    </source>
</evidence>
<gene>
    <name evidence="2" type="ORF">J2S19_004455</name>
</gene>
<comment type="caution">
    <text evidence="2">The sequence shown here is derived from an EMBL/GenBank/DDBJ whole genome shotgun (WGS) entry which is preliminary data.</text>
</comment>
<dbReference type="Proteomes" id="UP001234495">
    <property type="component" value="Unassembled WGS sequence"/>
</dbReference>
<feature type="coiled-coil region" evidence="1">
    <location>
        <begin position="22"/>
        <end position="67"/>
    </location>
</feature>
<protein>
    <submittedName>
        <fullName evidence="2">Uncharacterized protein</fullName>
    </submittedName>
</protein>
<sequence>MALYTYDFCHKLVYGSWDSGIINNLEDAKREIKQNFEQMDFENASAKEEMQQIVDDMISELNQLISTIQAVHFR</sequence>
<accession>A0ABT9ZLH4</accession>
<keyword evidence="3" id="KW-1185">Reference proteome</keyword>
<name>A0ABT9ZLH4_9BACI</name>